<keyword evidence="4 8" id="KW-0418">Kinase</keyword>
<dbReference type="GO" id="GO:0008662">
    <property type="term" value="F:1-phosphofructokinase activity"/>
    <property type="evidence" value="ECO:0007669"/>
    <property type="project" value="UniProtKB-UniRule"/>
</dbReference>
<name>A0A1Y6BRS4_9NEIS</name>
<organism evidence="10 11">
    <name type="scientific">Pseudogulbenkiania subflava DSM 22618</name>
    <dbReference type="NCBI Taxonomy" id="1123014"/>
    <lineage>
        <taxon>Bacteria</taxon>
        <taxon>Pseudomonadati</taxon>
        <taxon>Pseudomonadota</taxon>
        <taxon>Betaproteobacteria</taxon>
        <taxon>Neisseriales</taxon>
        <taxon>Chromobacteriaceae</taxon>
        <taxon>Pseudogulbenkiania</taxon>
    </lineage>
</organism>
<reference evidence="11" key="1">
    <citation type="submission" date="2017-04" db="EMBL/GenBank/DDBJ databases">
        <authorList>
            <person name="Varghese N."/>
            <person name="Submissions S."/>
        </authorList>
    </citation>
    <scope>NUCLEOTIDE SEQUENCE [LARGE SCALE GENOMIC DNA]</scope>
    <source>
        <strain evidence="11">DSM 22618</strain>
    </source>
</reference>
<dbReference type="SUPFAM" id="SSF53613">
    <property type="entry name" value="Ribokinase-like"/>
    <property type="match status" value="1"/>
</dbReference>
<keyword evidence="2 7" id="KW-0808">Transferase</keyword>
<dbReference type="Gene3D" id="3.40.1190.20">
    <property type="match status" value="1"/>
</dbReference>
<evidence type="ECO:0000256" key="5">
    <source>
        <dbReference type="ARBA" id="ARBA00022840"/>
    </source>
</evidence>
<feature type="domain" description="Carbohydrate kinase PfkB" evidence="9">
    <location>
        <begin position="9"/>
        <end position="296"/>
    </location>
</feature>
<keyword evidence="11" id="KW-1185">Reference proteome</keyword>
<proteinExistence type="inferred from homology"/>
<gene>
    <name evidence="10" type="ORF">SAMN02745746_02181</name>
</gene>
<evidence type="ECO:0000256" key="3">
    <source>
        <dbReference type="ARBA" id="ARBA00022741"/>
    </source>
</evidence>
<dbReference type="GO" id="GO:0005524">
    <property type="term" value="F:ATP binding"/>
    <property type="evidence" value="ECO:0007669"/>
    <property type="project" value="UniProtKB-UniRule"/>
</dbReference>
<protein>
    <recommendedName>
        <fullName evidence="7">Phosphofructokinase</fullName>
    </recommendedName>
</protein>
<dbReference type="PANTHER" id="PTHR46566:SF5">
    <property type="entry name" value="1-PHOSPHOFRUCTOKINASE"/>
    <property type="match status" value="1"/>
</dbReference>
<evidence type="ECO:0000256" key="7">
    <source>
        <dbReference type="PIRNR" id="PIRNR000535"/>
    </source>
</evidence>
<keyword evidence="5 8" id="KW-0067">ATP-binding</keyword>
<dbReference type="InterPro" id="IPR011611">
    <property type="entry name" value="PfkB_dom"/>
</dbReference>
<comment type="similarity">
    <text evidence="1 7 8">Belongs to the carbohydrate kinase PfkB family.</text>
</comment>
<evidence type="ECO:0000256" key="1">
    <source>
        <dbReference type="ARBA" id="ARBA00010688"/>
    </source>
</evidence>
<dbReference type="GO" id="GO:0016052">
    <property type="term" value="P:carbohydrate catabolic process"/>
    <property type="evidence" value="ECO:0007669"/>
    <property type="project" value="UniProtKB-ARBA"/>
</dbReference>
<evidence type="ECO:0000256" key="6">
    <source>
        <dbReference type="ARBA" id="ARBA00047745"/>
    </source>
</evidence>
<evidence type="ECO:0000256" key="2">
    <source>
        <dbReference type="ARBA" id="ARBA00022679"/>
    </source>
</evidence>
<dbReference type="NCBIfam" id="TIGR03828">
    <property type="entry name" value="pfkB"/>
    <property type="match status" value="1"/>
</dbReference>
<dbReference type="InterPro" id="IPR022463">
    <property type="entry name" value="1-PFruKinase"/>
</dbReference>
<dbReference type="AlphaFoldDB" id="A0A1Y6BRS4"/>
<dbReference type="CDD" id="cd01164">
    <property type="entry name" value="FruK_PfkB_like"/>
    <property type="match status" value="1"/>
</dbReference>
<evidence type="ECO:0000313" key="11">
    <source>
        <dbReference type="Proteomes" id="UP000192920"/>
    </source>
</evidence>
<dbReference type="GO" id="GO:0005829">
    <property type="term" value="C:cytosol"/>
    <property type="evidence" value="ECO:0007669"/>
    <property type="project" value="TreeGrafter"/>
</dbReference>
<evidence type="ECO:0000259" key="9">
    <source>
        <dbReference type="Pfam" id="PF00294"/>
    </source>
</evidence>
<dbReference type="PIRSF" id="PIRSF000535">
    <property type="entry name" value="1PFK/6PFK/LacC"/>
    <property type="match status" value="1"/>
</dbReference>
<keyword evidence="3 8" id="KW-0547">Nucleotide-binding</keyword>
<dbReference type="STRING" id="1123014.SAMN02745746_02181"/>
<comment type="catalytic activity">
    <reaction evidence="6 8">
        <text>beta-D-fructose 1-phosphate + ATP = beta-D-fructose 1,6-bisphosphate + ADP + H(+)</text>
        <dbReference type="Rhea" id="RHEA:14213"/>
        <dbReference type="ChEBI" id="CHEBI:15378"/>
        <dbReference type="ChEBI" id="CHEBI:30616"/>
        <dbReference type="ChEBI" id="CHEBI:32966"/>
        <dbReference type="ChEBI" id="CHEBI:138881"/>
        <dbReference type="ChEBI" id="CHEBI:456216"/>
        <dbReference type="EC" id="2.7.1.56"/>
    </reaction>
</comment>
<evidence type="ECO:0000256" key="8">
    <source>
        <dbReference type="RuleBase" id="RU369061"/>
    </source>
</evidence>
<dbReference type="InterPro" id="IPR029056">
    <property type="entry name" value="Ribokinase-like"/>
</dbReference>
<evidence type="ECO:0000313" key="10">
    <source>
        <dbReference type="EMBL" id="SMF25535.1"/>
    </source>
</evidence>
<dbReference type="FunFam" id="3.40.1190.20:FF:000001">
    <property type="entry name" value="Phosphofructokinase"/>
    <property type="match status" value="1"/>
</dbReference>
<accession>A0A1Y6BRS4</accession>
<dbReference type="GO" id="GO:0044281">
    <property type="term" value="P:small molecule metabolic process"/>
    <property type="evidence" value="ECO:0007669"/>
    <property type="project" value="UniProtKB-ARBA"/>
</dbReference>
<dbReference type="InterPro" id="IPR017583">
    <property type="entry name" value="Tagatose/fructose_Pkinase"/>
</dbReference>
<comment type="function">
    <text evidence="8">Catalyzes the ATP-dependent phosphorylation of fructose-l-phosphate to fructose-l,6-bisphosphate.</text>
</comment>
<dbReference type="RefSeq" id="WP_085276434.1">
    <property type="nucleotide sequence ID" value="NZ_FXAG01000010.1"/>
</dbReference>
<dbReference type="PANTHER" id="PTHR46566">
    <property type="entry name" value="1-PHOSPHOFRUCTOKINASE-RELATED"/>
    <property type="match status" value="1"/>
</dbReference>
<dbReference type="PROSITE" id="PS00584">
    <property type="entry name" value="PFKB_KINASES_2"/>
    <property type="match status" value="1"/>
</dbReference>
<sequence length="318" mass="32801">MTRPIVTVTLNPAIDQTVMLDQLQPGAVNVARSSQINAGGKGVNVASCLADWEIPVIATGILGRDNATAFEQLFADKGINDRFVRHGGATRVNIKLVDGSDHSTTDVNLPAQPVARATFDALLQQLDDLAEPGRCFVLAGSLPAGLADDCYAVLIGRLRQHGAHVVLDSSGAALSAALADGVATLPACIKPNRHELEQLVGRELATLDEVSEEVARLRARGIAEVVVSLGEDGALFAGNEGFWLARPPKVALTSTVGAGDALVAGLIAARYGGRSAPDAARLAVAFAAGKLAQVGPHLPAAAEVEALAARVDLAQLDA</sequence>
<dbReference type="NCBIfam" id="TIGR03168">
    <property type="entry name" value="1-PFK"/>
    <property type="match status" value="1"/>
</dbReference>
<evidence type="ECO:0000256" key="4">
    <source>
        <dbReference type="ARBA" id="ARBA00022777"/>
    </source>
</evidence>
<dbReference type="Pfam" id="PF00294">
    <property type="entry name" value="PfkB"/>
    <property type="match status" value="1"/>
</dbReference>
<dbReference type="Proteomes" id="UP000192920">
    <property type="component" value="Unassembled WGS sequence"/>
</dbReference>
<dbReference type="EMBL" id="FXAG01000010">
    <property type="protein sequence ID" value="SMF25535.1"/>
    <property type="molecule type" value="Genomic_DNA"/>
</dbReference>
<dbReference type="InterPro" id="IPR002173">
    <property type="entry name" value="Carboh/pur_kinase_PfkB_CS"/>
</dbReference>